<accession>A0ABR1XZY1</accession>
<evidence type="ECO:0008006" key="4">
    <source>
        <dbReference type="Google" id="ProtNLM"/>
    </source>
</evidence>
<keyword evidence="3" id="KW-1185">Reference proteome</keyword>
<proteinExistence type="predicted"/>
<name>A0ABR1XZY1_9PEZI</name>
<feature type="region of interest" description="Disordered" evidence="1">
    <location>
        <begin position="67"/>
        <end position="144"/>
    </location>
</feature>
<organism evidence="2 3">
    <name type="scientific">Phyllosticta citrichinensis</name>
    <dbReference type="NCBI Taxonomy" id="1130410"/>
    <lineage>
        <taxon>Eukaryota</taxon>
        <taxon>Fungi</taxon>
        <taxon>Dikarya</taxon>
        <taxon>Ascomycota</taxon>
        <taxon>Pezizomycotina</taxon>
        <taxon>Dothideomycetes</taxon>
        <taxon>Dothideomycetes incertae sedis</taxon>
        <taxon>Botryosphaeriales</taxon>
        <taxon>Phyllostictaceae</taxon>
        <taxon>Phyllosticta</taxon>
    </lineage>
</organism>
<dbReference type="Proteomes" id="UP001456524">
    <property type="component" value="Unassembled WGS sequence"/>
</dbReference>
<sequence length="160" mass="18044">MSRRPWPIEDKNRLLLGIVKDANVKLSDAYCKKFEKFMGNRYSPNAIRKQLAKILSDAEKSGLLCEEDGDRMRVSPKRKASPRRAKTKKIKVEKSSDDESLDSPPIDDSATLDASPPRRLPERAKRASVSYRELAGDTEGSSDTDFVKLRSDVLEDCDEV</sequence>
<dbReference type="EMBL" id="JBBWUH010000003">
    <property type="protein sequence ID" value="KAK8173884.1"/>
    <property type="molecule type" value="Genomic_DNA"/>
</dbReference>
<evidence type="ECO:0000313" key="2">
    <source>
        <dbReference type="EMBL" id="KAK8173884.1"/>
    </source>
</evidence>
<gene>
    <name evidence="2" type="ORF">IWX90DRAFT_476436</name>
</gene>
<evidence type="ECO:0000313" key="3">
    <source>
        <dbReference type="Proteomes" id="UP001456524"/>
    </source>
</evidence>
<reference evidence="2 3" key="1">
    <citation type="journal article" date="2022" name="G3 (Bethesda)">
        <title>Enemy or ally: a genomic approach to elucidate the lifestyle of Phyllosticta citrichinaensis.</title>
        <authorList>
            <person name="Buijs V.A."/>
            <person name="Groenewald J.Z."/>
            <person name="Haridas S."/>
            <person name="LaButti K.M."/>
            <person name="Lipzen A."/>
            <person name="Martin F.M."/>
            <person name="Barry K."/>
            <person name="Grigoriev I.V."/>
            <person name="Crous P.W."/>
            <person name="Seidl M.F."/>
        </authorList>
    </citation>
    <scope>NUCLEOTIDE SEQUENCE [LARGE SCALE GENOMIC DNA]</scope>
    <source>
        <strain evidence="2 3">CBS 129764</strain>
    </source>
</reference>
<evidence type="ECO:0000256" key="1">
    <source>
        <dbReference type="SAM" id="MobiDB-lite"/>
    </source>
</evidence>
<feature type="compositionally biased region" description="Basic residues" evidence="1">
    <location>
        <begin position="74"/>
        <end position="89"/>
    </location>
</feature>
<comment type="caution">
    <text evidence="2">The sequence shown here is derived from an EMBL/GenBank/DDBJ whole genome shotgun (WGS) entry which is preliminary data.</text>
</comment>
<protein>
    <recommendedName>
        <fullName evidence="4">H15 domain-containing protein</fullName>
    </recommendedName>
</protein>